<name>A0A5E5QXK3_PSEAI</name>
<protein>
    <recommendedName>
        <fullName evidence="2">Chemotaxis protein CheW</fullName>
    </recommendedName>
</protein>
<reference evidence="1" key="1">
    <citation type="submission" date="2019-09" db="EMBL/GenBank/DDBJ databases">
        <authorList>
            <person name="Gross C."/>
            <person name="Bohn E."/>
        </authorList>
    </citation>
    <scope>NUCLEOTIDE SEQUENCE</scope>
    <source>
        <strain evidence="1">ID40</strain>
    </source>
</reference>
<organism evidence="1">
    <name type="scientific">Pseudomonas aeruginosa</name>
    <dbReference type="NCBI Taxonomy" id="287"/>
    <lineage>
        <taxon>Bacteria</taxon>
        <taxon>Pseudomonadati</taxon>
        <taxon>Pseudomonadota</taxon>
        <taxon>Gammaproteobacteria</taxon>
        <taxon>Pseudomonadales</taxon>
        <taxon>Pseudomonadaceae</taxon>
        <taxon>Pseudomonas</taxon>
    </lineage>
</organism>
<accession>A0A5E5QXK3</accession>
<evidence type="ECO:0000313" key="1">
    <source>
        <dbReference type="EMBL" id="VVH79993.1"/>
    </source>
</evidence>
<evidence type="ECO:0008006" key="2">
    <source>
        <dbReference type="Google" id="ProtNLM"/>
    </source>
</evidence>
<dbReference type="EMBL" id="LR700248">
    <property type="protein sequence ID" value="VVH79993.1"/>
    <property type="molecule type" value="Genomic_DNA"/>
</dbReference>
<proteinExistence type="predicted"/>
<gene>
    <name evidence="1" type="ORF">TUEID40_01147</name>
</gene>
<sequence length="158" mass="16751">MSAATATRSQLALQSYLDALLQEATFEDLEPLVETPPAPAPAPLKPVALAVAEVATPAPALETLPVDHGFDEFEAAVLEEQVRDARLVPPAPAALLDEPTTLHELPVEPRPHEVIELRVPSARRASASRRCSTCRCSTTVVRPGRRSPSSACCSTSPG</sequence>
<dbReference type="AlphaFoldDB" id="A0A5E5QXK3"/>